<protein>
    <submittedName>
        <fullName evidence="1">Uncharacterized protein</fullName>
    </submittedName>
</protein>
<name>A0A1I6BDA1_HYMAR</name>
<organism evidence="1 2">
    <name type="scientific">Hymenobacter arizonensis</name>
    <name type="common">Siccationidurans arizonensis</name>
    <dbReference type="NCBI Taxonomy" id="1227077"/>
    <lineage>
        <taxon>Bacteria</taxon>
        <taxon>Pseudomonadati</taxon>
        <taxon>Bacteroidota</taxon>
        <taxon>Cytophagia</taxon>
        <taxon>Cytophagales</taxon>
        <taxon>Hymenobacteraceae</taxon>
        <taxon>Hymenobacter</taxon>
    </lineage>
</organism>
<evidence type="ECO:0000313" key="2">
    <source>
        <dbReference type="Proteomes" id="UP000199029"/>
    </source>
</evidence>
<proteinExistence type="predicted"/>
<accession>A0A1I6BDA1</accession>
<reference evidence="2" key="1">
    <citation type="submission" date="2016-10" db="EMBL/GenBank/DDBJ databases">
        <authorList>
            <person name="Varghese N."/>
            <person name="Submissions S."/>
        </authorList>
    </citation>
    <scope>NUCLEOTIDE SEQUENCE [LARGE SCALE GENOMIC DNA]</scope>
    <source>
        <strain evidence="2">OR362-8,ATCC BAA-1266,JCM 13504</strain>
    </source>
</reference>
<evidence type="ECO:0000313" key="1">
    <source>
        <dbReference type="EMBL" id="SFQ78923.1"/>
    </source>
</evidence>
<sequence length="38" mass="3918">MISGATHVFCNSHDPFAERGLPVFCERRAIVAGSAGGG</sequence>
<dbReference type="Proteomes" id="UP000199029">
    <property type="component" value="Unassembled WGS sequence"/>
</dbReference>
<dbReference type="AlphaFoldDB" id="A0A1I6BDA1"/>
<keyword evidence="2" id="KW-1185">Reference proteome</keyword>
<gene>
    <name evidence="1" type="ORF">SAMN04515668_4378</name>
</gene>
<dbReference type="EMBL" id="FOXS01000008">
    <property type="protein sequence ID" value="SFQ78923.1"/>
    <property type="molecule type" value="Genomic_DNA"/>
</dbReference>